<comment type="subunit">
    <text evidence="1">Interacts transiently with the RNA polymerase catalytic core formed by RpoA, RpoB, RpoC and RpoZ (2 alpha, 1 beta, 1 beta' and 1 omega subunit) to form the RNA polymerase holoenzyme that can initiate transcription.</text>
</comment>
<dbReference type="PANTHER" id="PTHR30173">
    <property type="entry name" value="SIGMA 19 FACTOR"/>
    <property type="match status" value="1"/>
</dbReference>
<dbReference type="InterPro" id="IPR013325">
    <property type="entry name" value="RNA_pol_sigma_r2"/>
</dbReference>
<dbReference type="InterPro" id="IPR052704">
    <property type="entry name" value="ECF_Sigma-70_Domain"/>
</dbReference>
<dbReference type="SUPFAM" id="SSF88946">
    <property type="entry name" value="Sigma2 domain of RNA polymerase sigma factors"/>
    <property type="match status" value="1"/>
</dbReference>
<dbReference type="InterPro" id="IPR007627">
    <property type="entry name" value="RNA_pol_sigma70_r2"/>
</dbReference>
<dbReference type="NCBIfam" id="NF007214">
    <property type="entry name" value="PRK09636.1"/>
    <property type="match status" value="1"/>
</dbReference>
<dbReference type="SUPFAM" id="SSF88659">
    <property type="entry name" value="Sigma3 and sigma4 domains of RNA polymerase sigma factors"/>
    <property type="match status" value="1"/>
</dbReference>
<feature type="domain" description="RNA polymerase sigma factor 70 region 4 type 2" evidence="3">
    <location>
        <begin position="103"/>
        <end position="152"/>
    </location>
</feature>
<dbReference type="Gene3D" id="1.10.10.10">
    <property type="entry name" value="Winged helix-like DNA-binding domain superfamily/Winged helix DNA-binding domain"/>
    <property type="match status" value="1"/>
</dbReference>
<dbReference type="SUPFAM" id="SSF54427">
    <property type="entry name" value="NTF2-like"/>
    <property type="match status" value="1"/>
</dbReference>
<sequence length="292" mass="32393">MKPPDSNPADVFDPLRPRLLRIAYRMLGIVAEAEDVVQEAYLRWHQTNRDVVRDAEAVLVRTVTRLCLDVLKSARVRREEYVGTWLPEPILETVEGDDLTLTLMMALERLSPLERAAFLLHDVFGMDFEQVAKALDRAPAACRQLASRARDHVQEARPRFPVTEAKGHELASAFHAASRSGDTQALQALLAQDAILYADGGGKVKAVLNPIYGREKLVRFFEGVWRIPAVGSAQLVHEGTIDGLPAYVTMDPDGMLQTTAFAIEDGRIVALYVTRNPDKLKGIRRAVVGESS</sequence>
<evidence type="ECO:0000313" key="5">
    <source>
        <dbReference type="Proteomes" id="UP000028725"/>
    </source>
</evidence>
<dbReference type="InterPro" id="IPR014284">
    <property type="entry name" value="RNA_pol_sigma-70_dom"/>
</dbReference>
<dbReference type="InterPro" id="IPR013324">
    <property type="entry name" value="RNA_pol_sigma_r3/r4-like"/>
</dbReference>
<dbReference type="AlphaFoldDB" id="A0A085WIE4"/>
<dbReference type="OrthoDB" id="9794372at2"/>
<dbReference type="Pfam" id="PF04542">
    <property type="entry name" value="Sigma70_r2"/>
    <property type="match status" value="1"/>
</dbReference>
<comment type="caution">
    <text evidence="4">The sequence shown here is derived from an EMBL/GenBank/DDBJ whole genome shotgun (WGS) entry which is preliminary data.</text>
</comment>
<dbReference type="PANTHER" id="PTHR30173:SF36">
    <property type="entry name" value="ECF RNA POLYMERASE SIGMA FACTOR SIGJ"/>
    <property type="match status" value="1"/>
</dbReference>
<evidence type="ECO:0000259" key="3">
    <source>
        <dbReference type="Pfam" id="PF08281"/>
    </source>
</evidence>
<dbReference type="InterPro" id="IPR036388">
    <property type="entry name" value="WH-like_DNA-bd_sf"/>
</dbReference>
<dbReference type="GO" id="GO:0006352">
    <property type="term" value="P:DNA-templated transcription initiation"/>
    <property type="evidence" value="ECO:0007669"/>
    <property type="project" value="InterPro"/>
</dbReference>
<dbReference type="STRING" id="394096.DB31_8810"/>
<dbReference type="PATRIC" id="fig|394096.3.peg.4840"/>
<protein>
    <submittedName>
        <fullName evidence="4">RNA polymerase sigma-70 factor, ECF subfamily protein</fullName>
    </submittedName>
</protein>
<dbReference type="Proteomes" id="UP000028725">
    <property type="component" value="Unassembled WGS sequence"/>
</dbReference>
<dbReference type="InterPro" id="IPR032710">
    <property type="entry name" value="NTF2-like_dom_sf"/>
</dbReference>
<evidence type="ECO:0000256" key="1">
    <source>
        <dbReference type="ARBA" id="ARBA00011344"/>
    </source>
</evidence>
<dbReference type="Gene3D" id="3.10.450.50">
    <property type="match status" value="1"/>
</dbReference>
<dbReference type="Pfam" id="PF08281">
    <property type="entry name" value="Sigma70_r4_2"/>
    <property type="match status" value="1"/>
</dbReference>
<accession>A0A085WIE4</accession>
<reference evidence="4 5" key="1">
    <citation type="submission" date="2014-04" db="EMBL/GenBank/DDBJ databases">
        <title>Genome assembly of Hyalangium minutum DSM 14724.</title>
        <authorList>
            <person name="Sharma G."/>
            <person name="Subramanian S."/>
        </authorList>
    </citation>
    <scope>NUCLEOTIDE SEQUENCE [LARGE SCALE GENOMIC DNA]</scope>
    <source>
        <strain evidence="4 5">DSM 14724</strain>
    </source>
</reference>
<dbReference type="Gene3D" id="1.10.1740.10">
    <property type="match status" value="1"/>
</dbReference>
<dbReference type="GO" id="GO:0003677">
    <property type="term" value="F:DNA binding"/>
    <property type="evidence" value="ECO:0007669"/>
    <property type="project" value="InterPro"/>
</dbReference>
<dbReference type="EMBL" id="JMCB01000008">
    <property type="protein sequence ID" value="KFE67457.1"/>
    <property type="molecule type" value="Genomic_DNA"/>
</dbReference>
<organism evidence="4 5">
    <name type="scientific">Hyalangium minutum</name>
    <dbReference type="NCBI Taxonomy" id="394096"/>
    <lineage>
        <taxon>Bacteria</taxon>
        <taxon>Pseudomonadati</taxon>
        <taxon>Myxococcota</taxon>
        <taxon>Myxococcia</taxon>
        <taxon>Myxococcales</taxon>
        <taxon>Cystobacterineae</taxon>
        <taxon>Archangiaceae</taxon>
        <taxon>Hyalangium</taxon>
    </lineage>
</organism>
<keyword evidence="5" id="KW-1185">Reference proteome</keyword>
<gene>
    <name evidence="4" type="ORF">DB31_8810</name>
</gene>
<name>A0A085WIE4_9BACT</name>
<dbReference type="RefSeq" id="WP_075306160.1">
    <property type="nucleotide sequence ID" value="NZ_JMCB01000008.1"/>
</dbReference>
<evidence type="ECO:0000313" key="4">
    <source>
        <dbReference type="EMBL" id="KFE67457.1"/>
    </source>
</evidence>
<dbReference type="NCBIfam" id="TIGR02937">
    <property type="entry name" value="sigma70-ECF"/>
    <property type="match status" value="1"/>
</dbReference>
<evidence type="ECO:0000259" key="2">
    <source>
        <dbReference type="Pfam" id="PF04542"/>
    </source>
</evidence>
<feature type="domain" description="RNA polymerase sigma-70 region 2" evidence="2">
    <location>
        <begin position="13"/>
        <end position="75"/>
    </location>
</feature>
<dbReference type="InterPro" id="IPR013249">
    <property type="entry name" value="RNA_pol_sigma70_r4_t2"/>
</dbReference>
<proteinExistence type="predicted"/>
<dbReference type="GO" id="GO:0016987">
    <property type="term" value="F:sigma factor activity"/>
    <property type="evidence" value="ECO:0007669"/>
    <property type="project" value="InterPro"/>
</dbReference>